<dbReference type="Gene3D" id="3.40.50.300">
    <property type="entry name" value="P-loop containing nucleotide triphosphate hydrolases"/>
    <property type="match status" value="1"/>
</dbReference>
<keyword evidence="8" id="KW-1185">Reference proteome</keyword>
<dbReference type="Proteomes" id="UP000054608">
    <property type="component" value="Unassembled WGS sequence"/>
</dbReference>
<proteinExistence type="predicted"/>
<keyword evidence="2" id="KW-0067">ATP-binding</keyword>
<dbReference type="InterPro" id="IPR027417">
    <property type="entry name" value="P-loop_NTPase"/>
</dbReference>
<keyword evidence="2" id="KW-0347">Helicase</keyword>
<dbReference type="Pfam" id="PF00176">
    <property type="entry name" value="SNF2-rel_dom"/>
    <property type="match status" value="1"/>
</dbReference>
<evidence type="ECO:0000256" key="1">
    <source>
        <dbReference type="ARBA" id="ARBA00022801"/>
    </source>
</evidence>
<dbReference type="GO" id="GO:0004386">
    <property type="term" value="F:helicase activity"/>
    <property type="evidence" value="ECO:0007669"/>
    <property type="project" value="UniProtKB-KW"/>
</dbReference>
<name>A0A0W0XXJ4_9GAMM</name>
<dbReference type="PANTHER" id="PTHR10799">
    <property type="entry name" value="SNF2/RAD54 HELICASE FAMILY"/>
    <property type="match status" value="1"/>
</dbReference>
<dbReference type="GO" id="GO:0005524">
    <property type="term" value="F:ATP binding"/>
    <property type="evidence" value="ECO:0007669"/>
    <property type="project" value="InterPro"/>
</dbReference>
<keyword evidence="3" id="KW-0863">Zinc-finger</keyword>
<dbReference type="CDD" id="cd18793">
    <property type="entry name" value="SF2_C_SNF"/>
    <property type="match status" value="1"/>
</dbReference>
<keyword evidence="2" id="KW-0547">Nucleotide-binding</keyword>
<dbReference type="PROSITE" id="PS51192">
    <property type="entry name" value="HELICASE_ATP_BIND_1"/>
    <property type="match status" value="1"/>
</dbReference>
<dbReference type="Gene3D" id="3.40.50.10810">
    <property type="entry name" value="Tandem AAA-ATPase domain"/>
    <property type="match status" value="1"/>
</dbReference>
<evidence type="ECO:0000313" key="7">
    <source>
        <dbReference type="EMBL" id="KTD49549.1"/>
    </source>
</evidence>
<dbReference type="PATRIC" id="fig|458.5.peg.673"/>
<feature type="domain" description="Helicase ATP-binding" evidence="5">
    <location>
        <begin position="632"/>
        <end position="790"/>
    </location>
</feature>
<keyword evidence="3" id="KW-0479">Metal-binding</keyword>
<dbReference type="Pfam" id="PF00271">
    <property type="entry name" value="Helicase_C"/>
    <property type="match status" value="1"/>
</dbReference>
<dbReference type="SMART" id="SM00490">
    <property type="entry name" value="HELICc"/>
    <property type="match status" value="1"/>
</dbReference>
<dbReference type="SMART" id="SM00487">
    <property type="entry name" value="DEXDc"/>
    <property type="match status" value="1"/>
</dbReference>
<accession>A0A0W0XXJ4</accession>
<dbReference type="PROSITE" id="PS50966">
    <property type="entry name" value="ZF_SWIM"/>
    <property type="match status" value="1"/>
</dbReference>
<evidence type="ECO:0000256" key="2">
    <source>
        <dbReference type="ARBA" id="ARBA00022806"/>
    </source>
</evidence>
<dbReference type="AlphaFoldDB" id="A0A0W0XXJ4"/>
<comment type="caution">
    <text evidence="7">The sequence shown here is derived from an EMBL/GenBank/DDBJ whole genome shotgun (WGS) entry which is preliminary data.</text>
</comment>
<feature type="domain" description="SWIM-type" evidence="4">
    <location>
        <begin position="52"/>
        <end position="87"/>
    </location>
</feature>
<dbReference type="OrthoDB" id="9760715at2"/>
<dbReference type="CDD" id="cd18012">
    <property type="entry name" value="DEXQc_arch_SWI2_SNF2"/>
    <property type="match status" value="1"/>
</dbReference>
<dbReference type="RefSeq" id="WP_058530765.1">
    <property type="nucleotide sequence ID" value="NZ_CAAAIN010000011.1"/>
</dbReference>
<evidence type="ECO:0000313" key="8">
    <source>
        <dbReference type="Proteomes" id="UP000054608"/>
    </source>
</evidence>
<evidence type="ECO:0000256" key="3">
    <source>
        <dbReference type="PROSITE-ProRule" id="PRU00325"/>
    </source>
</evidence>
<dbReference type="SUPFAM" id="SSF52540">
    <property type="entry name" value="P-loop containing nucleoside triphosphate hydrolases"/>
    <property type="match status" value="2"/>
</dbReference>
<dbReference type="GO" id="GO:0016787">
    <property type="term" value="F:hydrolase activity"/>
    <property type="evidence" value="ECO:0007669"/>
    <property type="project" value="UniProtKB-KW"/>
</dbReference>
<sequence length="1085" mass="124570">MLKDALSRMADVFLPSVLMHGQDYQQRGFVLNIRLSDGLLKARVKGRSHQIYDVHIDLKSWPAKPAHCTCHYTTNCKHAAASLLALQIKEQITIPAPSAENPSQTLNEWLHTLRDKQPPVQQTGTHAVVYLLTFEHGQHDDRVIVRLALAKRLKRRSLGKMSLFTTITESRRQFFTDDDEEIIAQLQLKGRIQGSFDRLPVRNSELLEKILKTQRAYRYEDECLLHWGDGLDAELCWQLEKDGFQRPVLKHEQESLDYLFLDKPWYIDPVGDECGLMTIPVPLVQLKQVLALPPVALDDVAAAIELIRSINEALPLPNPFIHREVRRGKPRGIVRFDAAEQEEPVVNPNPAGVLFYVHLAFDYSGFEFNAEDPFPVVVFEEGQNLIRLERDFSAEKQQQQEITQILNLRKPSVDERLKFDLKTTDIEVLSHYHHEEDLTRLYQQVIPLLKSKQWQVEFLHPLYEEVVDEAQVEWYSDFKEQGTDFFSYQLGILVEGRPVNIVPVVAALINQWQSTDIQQLPDDQTVKLSLANGKALRVNLGRIKPLVNFLMQYGTRSLHEGDSLTISRHQLMLIRETEQALAAAALRWHGGEAIRMQLQKLVDLSRLEQIRPPAGLKAMLRDYQQQGLNWLQLLRECCLGGVLADDMGLGKTVQTLAHMQLEKEQGRLQKASLIVAPTSLVVNWFEEAKRFTPELKVLIFHGQERHQDEFDGYDLVISTYGLIQRDKSRFIDYPFYYLILDEAQSIKNARAKTTQIIQQVKATHRLCLSGTPLENHLGELWSLFHFLMPGLLGDAKQFRRFFKTPIEKDGDDTRRELLAARVRPFMLRRNKNQVASELPPKTEMVRLIELAGNQRDLYETIRISMEKKVREAIARQGMGKSHIVLLDALLKLRQVCCDPRLLSIPGAAIAHGFSAKLDALLDLLDNLVEEDRRILVFSQFTSMLKLIEEQLERRRYTYLKLTGQTQNRQDLVNQFQQGKASIFLISLKAGGTGLNLTRADTVIHYDPWWNPAAEEQATDRSHRIGQENPVFVYKLITRGTVEEAILAMQSRKRALFEGILADNSHHLDLLTDRDLEVLFTPLDVQ</sequence>
<gene>
    <name evidence="7" type="ORF">Lrub_0648</name>
</gene>
<dbReference type="EMBL" id="LNYT01000006">
    <property type="protein sequence ID" value="KTD49549.1"/>
    <property type="molecule type" value="Genomic_DNA"/>
</dbReference>
<dbReference type="GO" id="GO:0008270">
    <property type="term" value="F:zinc ion binding"/>
    <property type="evidence" value="ECO:0007669"/>
    <property type="project" value="UniProtKB-KW"/>
</dbReference>
<dbReference type="STRING" id="458.Lrub_0648"/>
<dbReference type="PROSITE" id="PS51194">
    <property type="entry name" value="HELICASE_CTER"/>
    <property type="match status" value="1"/>
</dbReference>
<keyword evidence="1" id="KW-0378">Hydrolase</keyword>
<dbReference type="InterPro" id="IPR001650">
    <property type="entry name" value="Helicase_C-like"/>
</dbReference>
<dbReference type="InterPro" id="IPR038718">
    <property type="entry name" value="SNF2-like_sf"/>
</dbReference>
<evidence type="ECO:0000259" key="5">
    <source>
        <dbReference type="PROSITE" id="PS51192"/>
    </source>
</evidence>
<dbReference type="InterPro" id="IPR014001">
    <property type="entry name" value="Helicase_ATP-bd"/>
</dbReference>
<dbReference type="InterPro" id="IPR049730">
    <property type="entry name" value="SNF2/RAD54-like_C"/>
</dbReference>
<organism evidence="7 8">
    <name type="scientific">Legionella rubrilucens</name>
    <dbReference type="NCBI Taxonomy" id="458"/>
    <lineage>
        <taxon>Bacteria</taxon>
        <taxon>Pseudomonadati</taxon>
        <taxon>Pseudomonadota</taxon>
        <taxon>Gammaproteobacteria</taxon>
        <taxon>Legionellales</taxon>
        <taxon>Legionellaceae</taxon>
        <taxon>Legionella</taxon>
    </lineage>
</organism>
<evidence type="ECO:0000259" key="4">
    <source>
        <dbReference type="PROSITE" id="PS50966"/>
    </source>
</evidence>
<keyword evidence="3" id="KW-0862">Zinc</keyword>
<reference evidence="7 8" key="1">
    <citation type="submission" date="2015-11" db="EMBL/GenBank/DDBJ databases">
        <title>Genomic analysis of 38 Legionella species identifies large and diverse effector repertoires.</title>
        <authorList>
            <person name="Burstein D."/>
            <person name="Amaro F."/>
            <person name="Zusman T."/>
            <person name="Lifshitz Z."/>
            <person name="Cohen O."/>
            <person name="Gilbert J.A."/>
            <person name="Pupko T."/>
            <person name="Shuman H.A."/>
            <person name="Segal G."/>
        </authorList>
    </citation>
    <scope>NUCLEOTIDE SEQUENCE [LARGE SCALE GENOMIC DNA]</scope>
    <source>
        <strain evidence="7 8">WA-270A-C2</strain>
    </source>
</reference>
<protein>
    <submittedName>
        <fullName evidence="7">SNF2/RAD54 family transporter domain-containing protein</fullName>
    </submittedName>
</protein>
<dbReference type="InterPro" id="IPR007527">
    <property type="entry name" value="Znf_SWIM"/>
</dbReference>
<dbReference type="InterPro" id="IPR000330">
    <property type="entry name" value="SNF2_N"/>
</dbReference>
<evidence type="ECO:0000259" key="6">
    <source>
        <dbReference type="PROSITE" id="PS51194"/>
    </source>
</evidence>
<feature type="domain" description="Helicase C-terminal" evidence="6">
    <location>
        <begin position="919"/>
        <end position="1076"/>
    </location>
</feature>